<dbReference type="Gene3D" id="3.40.50.1010">
    <property type="entry name" value="5'-nuclease"/>
    <property type="match status" value="1"/>
</dbReference>
<feature type="compositionally biased region" description="Polar residues" evidence="1">
    <location>
        <begin position="657"/>
        <end position="666"/>
    </location>
</feature>
<feature type="compositionally biased region" description="Polar residues" evidence="1">
    <location>
        <begin position="267"/>
        <end position="282"/>
    </location>
</feature>
<feature type="compositionally biased region" description="Polar residues" evidence="1">
    <location>
        <begin position="731"/>
        <end position="745"/>
    </location>
</feature>
<dbReference type="Pfam" id="PF01936">
    <property type="entry name" value="NYN"/>
    <property type="match status" value="1"/>
</dbReference>
<feature type="compositionally biased region" description="Polar residues" evidence="1">
    <location>
        <begin position="634"/>
        <end position="644"/>
    </location>
</feature>
<feature type="domain" description="NYN" evidence="2">
    <location>
        <begin position="12"/>
        <end position="149"/>
    </location>
</feature>
<evidence type="ECO:0000259" key="3">
    <source>
        <dbReference type="Pfam" id="PF24620"/>
    </source>
</evidence>
<proteinExistence type="predicted"/>
<dbReference type="GO" id="GO:0004540">
    <property type="term" value="F:RNA nuclease activity"/>
    <property type="evidence" value="ECO:0007669"/>
    <property type="project" value="InterPro"/>
</dbReference>
<dbReference type="PANTHER" id="PTHR14379:SF23">
    <property type="entry name" value="OS03G0370200 PROTEIN"/>
    <property type="match status" value="1"/>
</dbReference>
<feature type="compositionally biased region" description="Polar residues" evidence="1">
    <location>
        <begin position="465"/>
        <end position="490"/>
    </location>
</feature>
<dbReference type="AlphaFoldDB" id="A0AAD8SET5"/>
<dbReference type="GO" id="GO:0005777">
    <property type="term" value="C:peroxisome"/>
    <property type="evidence" value="ECO:0007669"/>
    <property type="project" value="InterPro"/>
</dbReference>
<feature type="region of interest" description="Disordered" evidence="1">
    <location>
        <begin position="222"/>
        <end position="290"/>
    </location>
</feature>
<protein>
    <recommendedName>
        <fullName evidence="6">NYN domain-containing protein</fullName>
    </recommendedName>
</protein>
<dbReference type="Proteomes" id="UP001231189">
    <property type="component" value="Unassembled WGS sequence"/>
</dbReference>
<feature type="region of interest" description="Disordered" evidence="1">
    <location>
        <begin position="628"/>
        <end position="666"/>
    </location>
</feature>
<feature type="region of interest" description="Disordered" evidence="1">
    <location>
        <begin position="307"/>
        <end position="343"/>
    </location>
</feature>
<feature type="compositionally biased region" description="Low complexity" evidence="1">
    <location>
        <begin position="249"/>
        <end position="260"/>
    </location>
</feature>
<comment type="caution">
    <text evidence="4">The sequence shown here is derived from an EMBL/GenBank/DDBJ whole genome shotgun (WGS) entry which is preliminary data.</text>
</comment>
<feature type="domain" description="DUF7625" evidence="3">
    <location>
        <begin position="768"/>
        <end position="862"/>
    </location>
</feature>
<dbReference type="GO" id="GO:0010468">
    <property type="term" value="P:regulation of gene expression"/>
    <property type="evidence" value="ECO:0007669"/>
    <property type="project" value="InterPro"/>
</dbReference>
<dbReference type="Pfam" id="PF24620">
    <property type="entry name" value="DUF7625"/>
    <property type="match status" value="1"/>
</dbReference>
<evidence type="ECO:0000313" key="5">
    <source>
        <dbReference type="Proteomes" id="UP001231189"/>
    </source>
</evidence>
<dbReference type="EMBL" id="JAUUTY010000004">
    <property type="protein sequence ID" value="KAK1649812.1"/>
    <property type="molecule type" value="Genomic_DNA"/>
</dbReference>
<evidence type="ECO:0000256" key="1">
    <source>
        <dbReference type="SAM" id="MobiDB-lite"/>
    </source>
</evidence>
<feature type="region of interest" description="Disordered" evidence="1">
    <location>
        <begin position="375"/>
        <end position="401"/>
    </location>
</feature>
<dbReference type="InterPro" id="IPR021139">
    <property type="entry name" value="NYN"/>
</dbReference>
<keyword evidence="5" id="KW-1185">Reference proteome</keyword>
<dbReference type="PANTHER" id="PTHR14379">
    <property type="entry name" value="LIMKAIN B LKAP"/>
    <property type="match status" value="1"/>
</dbReference>
<reference evidence="4" key="1">
    <citation type="submission" date="2023-07" db="EMBL/GenBank/DDBJ databases">
        <title>A chromosome-level genome assembly of Lolium multiflorum.</title>
        <authorList>
            <person name="Chen Y."/>
            <person name="Copetti D."/>
            <person name="Kolliker R."/>
            <person name="Studer B."/>
        </authorList>
    </citation>
    <scope>NUCLEOTIDE SEQUENCE</scope>
    <source>
        <strain evidence="4">02402/16</strain>
        <tissue evidence="4">Leaf</tissue>
    </source>
</reference>
<evidence type="ECO:0000313" key="4">
    <source>
        <dbReference type="EMBL" id="KAK1649812.1"/>
    </source>
</evidence>
<dbReference type="InterPro" id="IPR024768">
    <property type="entry name" value="Marf1"/>
</dbReference>
<evidence type="ECO:0000259" key="2">
    <source>
        <dbReference type="Pfam" id="PF01936"/>
    </source>
</evidence>
<accession>A0AAD8SET5</accession>
<gene>
    <name evidence="4" type="ORF">QYE76_067617</name>
</gene>
<evidence type="ECO:0008006" key="6">
    <source>
        <dbReference type="Google" id="ProtNLM"/>
    </source>
</evidence>
<feature type="region of interest" description="Disordered" evidence="1">
    <location>
        <begin position="443"/>
        <end position="490"/>
    </location>
</feature>
<dbReference type="CDD" id="cd10910">
    <property type="entry name" value="PIN_limkain_b1_N_like"/>
    <property type="match status" value="1"/>
</dbReference>
<feature type="compositionally biased region" description="Polar residues" evidence="1">
    <location>
        <begin position="307"/>
        <end position="338"/>
    </location>
</feature>
<feature type="region of interest" description="Disordered" evidence="1">
    <location>
        <begin position="727"/>
        <end position="778"/>
    </location>
</feature>
<dbReference type="InterPro" id="IPR056042">
    <property type="entry name" value="DUF7625"/>
</dbReference>
<feature type="compositionally biased region" description="Low complexity" evidence="1">
    <location>
        <begin position="380"/>
        <end position="395"/>
    </location>
</feature>
<name>A0AAD8SET5_LOLMU</name>
<organism evidence="4 5">
    <name type="scientific">Lolium multiflorum</name>
    <name type="common">Italian ryegrass</name>
    <name type="synonym">Lolium perenne subsp. multiflorum</name>
    <dbReference type="NCBI Taxonomy" id="4521"/>
    <lineage>
        <taxon>Eukaryota</taxon>
        <taxon>Viridiplantae</taxon>
        <taxon>Streptophyta</taxon>
        <taxon>Embryophyta</taxon>
        <taxon>Tracheophyta</taxon>
        <taxon>Spermatophyta</taxon>
        <taxon>Magnoliopsida</taxon>
        <taxon>Liliopsida</taxon>
        <taxon>Poales</taxon>
        <taxon>Poaceae</taxon>
        <taxon>BOP clade</taxon>
        <taxon>Pooideae</taxon>
        <taxon>Poodae</taxon>
        <taxon>Poeae</taxon>
        <taxon>Poeae Chloroplast Group 2 (Poeae type)</taxon>
        <taxon>Loliodinae</taxon>
        <taxon>Loliinae</taxon>
        <taxon>Lolium</taxon>
    </lineage>
</organism>
<sequence>MAGSTTAAAEAKTSVWWDINWCAVPAGCGDPHRLADNIIAALASAGCNGPVSVFAYGDASRVAPGVLEALSSTGISLSHVAAGVKDGVDKKMLVDMVFWAYDNPPPGNYLLISGDQDFSDLLHKLKMKKYEILLAHPPNVSSRGLFSAAKIVWLWESLAAGAPLLAKSPHSHTVPDRNRNSDNLDASENFPALYNKSDSNVKAAAKPIQIYIKKSIVTSTSASNEGQVEHVDGVSEDSTGSTASELDRSSVSSSSSSSESIEGAKMDQSSLLGTPTLSQSPAQKPAVQSRLHQMEISQRFITGGETSISTKCASRSGTLDGVSNGQYPQVRRQSNSSKAYVGDNNLKEGKECKVKPLQKYVKKTNIASSSSNQVESYVGSTRSESTVLSSSSYKSAKGAKVDHATSQSTSTLFHSSAQKTLASIHLHQVIAPQKSILGKKPIISTGHTSRDANHGPGVSLGHYHSTYQQRSQSSHAQNKLHSNTNVGDNNVKSANLYKAKQHQEYVRKTDISSSSASNEIHLGFPSSSKGSTLGLSSQSISSLFCSESLDGTKVNPLPPLSSAQKPATRTHSHQDRAEFIFGKKPSTSVEFTPTSGTFCFGASTGQYCPTDQQTQCSVLLKQDNSVPPNPHSAFGQSYSTNPEVGSSVLPSAGHNGAPSSQIQTWPSGSTFQGLADICSDMSRLAISECPTRLPSPGTPASMPMVSGHPRAFSLHVVKSSFHAGSDISLHPNHSNAPQFVQSPASDSRPPHPPNLSYSIQSPENHGETQESPPNSPEHDVAIRSLLHALGILKTEKLSPTESNIADCIRYGEMNLAGFDTKKALECAIRNQAVVMKKLVNDMPLFVEKDESLWKCVDITNSNAKRPKALVTLCKFISSAAGYSALKDSQSRYQAATILKKLCFQQHALGDVLQILQIVIVRKKWLVPHSSGWQPLSFNRVAVDVTGDAIGEVTS</sequence>